<evidence type="ECO:0000256" key="2">
    <source>
        <dbReference type="SAM" id="Coils"/>
    </source>
</evidence>
<comment type="caution">
    <text evidence="3">The sequence shown here is derived from an EMBL/GenBank/DDBJ whole genome shotgun (WGS) entry which is preliminary data.</text>
</comment>
<organism evidence="3 4">
    <name type="scientific">Effrenium voratum</name>
    <dbReference type="NCBI Taxonomy" id="2562239"/>
    <lineage>
        <taxon>Eukaryota</taxon>
        <taxon>Sar</taxon>
        <taxon>Alveolata</taxon>
        <taxon>Dinophyceae</taxon>
        <taxon>Suessiales</taxon>
        <taxon>Symbiodiniaceae</taxon>
        <taxon>Effrenium</taxon>
    </lineage>
</organism>
<dbReference type="GO" id="GO:0010207">
    <property type="term" value="P:photosystem II assembly"/>
    <property type="evidence" value="ECO:0007669"/>
    <property type="project" value="InterPro"/>
</dbReference>
<feature type="coiled-coil region" evidence="2">
    <location>
        <begin position="241"/>
        <end position="280"/>
    </location>
</feature>
<dbReference type="PANTHER" id="PTHR34793">
    <property type="entry name" value="PROTEIN THYLAKOID FORMATION 1, CHLOROPLASTIC"/>
    <property type="match status" value="1"/>
</dbReference>
<dbReference type="PANTHER" id="PTHR34793:SF1">
    <property type="entry name" value="PROTEIN THYLAKOID FORMATION 1, CHLOROPLASTIC"/>
    <property type="match status" value="1"/>
</dbReference>
<proteinExistence type="predicted"/>
<reference evidence="3" key="1">
    <citation type="submission" date="2023-08" db="EMBL/GenBank/DDBJ databases">
        <authorList>
            <person name="Chen Y."/>
            <person name="Shah S."/>
            <person name="Dougan E. K."/>
            <person name="Thang M."/>
            <person name="Chan C."/>
        </authorList>
    </citation>
    <scope>NUCLEOTIDE SEQUENCE</scope>
</reference>
<dbReference type="Proteomes" id="UP001178507">
    <property type="component" value="Unassembled WGS sequence"/>
</dbReference>
<dbReference type="AlphaFoldDB" id="A0AA36J0F1"/>
<sequence length="291" mass="32337">MTRPTSNISRRRPGLAVAVLVLGAWQGYNFLGLSEAPKKPPPPTTRHASVVDSLKNPVKTVSETIDDFYKAYPQPPVLPMYRSFLVDFITQTHLTSVDSRFKYDAIFALGMRHYFTGLMGNYDKLVMSEESEKIWKALVTAMGMKPDQVVADAETVASYASSTSPADILKHMEGTEKASESKVGAAFESIRSSLYSITFSMGLFRIMELSGVDVTKANAEEWAKALKIEPPSKVTSDFETYKQNQVKLQKAEEMLREIEIREKKKLAERLEAKAKALAEKAAKKEPEAAAS</sequence>
<dbReference type="InterPro" id="IPR017499">
    <property type="entry name" value="Thf1"/>
</dbReference>
<dbReference type="EMBL" id="CAUJNA010003245">
    <property type="protein sequence ID" value="CAJ1396854.1"/>
    <property type="molecule type" value="Genomic_DNA"/>
</dbReference>
<evidence type="ECO:0000313" key="4">
    <source>
        <dbReference type="Proteomes" id="UP001178507"/>
    </source>
</evidence>
<keyword evidence="4" id="KW-1185">Reference proteome</keyword>
<evidence type="ECO:0000313" key="3">
    <source>
        <dbReference type="EMBL" id="CAJ1396854.1"/>
    </source>
</evidence>
<dbReference type="Pfam" id="PF11264">
    <property type="entry name" value="ThylakoidFormat"/>
    <property type="match status" value="1"/>
</dbReference>
<name>A0AA36J0F1_9DINO</name>
<keyword evidence="1 2" id="KW-0175">Coiled coil</keyword>
<protein>
    <submittedName>
        <fullName evidence="3">Uncharacterized protein</fullName>
    </submittedName>
</protein>
<gene>
    <name evidence="3" type="ORF">EVOR1521_LOCUS20991</name>
</gene>
<evidence type="ECO:0000256" key="1">
    <source>
        <dbReference type="ARBA" id="ARBA00023054"/>
    </source>
</evidence>
<accession>A0AA36J0F1</accession>